<dbReference type="Pfam" id="PF02365">
    <property type="entry name" value="NAM"/>
    <property type="match status" value="1"/>
</dbReference>
<dbReference type="PROSITE" id="PS51005">
    <property type="entry name" value="NAC"/>
    <property type="match status" value="1"/>
</dbReference>
<dbReference type="Gene3D" id="2.170.150.80">
    <property type="entry name" value="NAC domain"/>
    <property type="match status" value="1"/>
</dbReference>
<dbReference type="SUPFAM" id="SSF101941">
    <property type="entry name" value="NAC domain"/>
    <property type="match status" value="1"/>
</dbReference>
<reference evidence="6 7" key="1">
    <citation type="journal article" date="2017" name="Nat. Commun.">
        <title>Genome assembly with in vitro proximity ligation data and whole-genome triplication in lettuce.</title>
        <authorList>
            <person name="Reyes-Chin-Wo S."/>
            <person name="Wang Z."/>
            <person name="Yang X."/>
            <person name="Kozik A."/>
            <person name="Arikit S."/>
            <person name="Song C."/>
            <person name="Xia L."/>
            <person name="Froenicke L."/>
            <person name="Lavelle D.O."/>
            <person name="Truco M.J."/>
            <person name="Xia R."/>
            <person name="Zhu S."/>
            <person name="Xu C."/>
            <person name="Xu H."/>
            <person name="Xu X."/>
            <person name="Cox K."/>
            <person name="Korf I."/>
            <person name="Meyers B.C."/>
            <person name="Michelmore R.W."/>
        </authorList>
    </citation>
    <scope>NUCLEOTIDE SEQUENCE [LARGE SCALE GENOMIC DNA]</scope>
    <source>
        <strain evidence="7">cv. Salinas</strain>
        <tissue evidence="6">Seedlings</tissue>
    </source>
</reference>
<evidence type="ECO:0000256" key="4">
    <source>
        <dbReference type="ARBA" id="ARBA00023242"/>
    </source>
</evidence>
<name>A0A9R1VWN0_LACSA</name>
<dbReference type="GO" id="GO:0000976">
    <property type="term" value="F:transcription cis-regulatory region binding"/>
    <property type="evidence" value="ECO:0007669"/>
    <property type="project" value="UniProtKB-ARBA"/>
</dbReference>
<evidence type="ECO:0000313" key="7">
    <source>
        <dbReference type="Proteomes" id="UP000235145"/>
    </source>
</evidence>
<keyword evidence="4" id="KW-0539">Nucleus</keyword>
<evidence type="ECO:0000256" key="2">
    <source>
        <dbReference type="ARBA" id="ARBA00023125"/>
    </source>
</evidence>
<evidence type="ECO:0000256" key="3">
    <source>
        <dbReference type="ARBA" id="ARBA00023163"/>
    </source>
</evidence>
<evidence type="ECO:0000259" key="5">
    <source>
        <dbReference type="PROSITE" id="PS51005"/>
    </source>
</evidence>
<keyword evidence="3" id="KW-0804">Transcription</keyword>
<dbReference type="Gramene" id="rna-gnl|WGS:NBSK|LSAT_4X169300_mrna">
    <property type="protein sequence ID" value="cds-PLY96431.1"/>
    <property type="gene ID" value="gene-LSAT_4X169300"/>
</dbReference>
<accession>A0A9R1VWN0</accession>
<dbReference type="PANTHER" id="PTHR31744:SF202">
    <property type="entry name" value="NAC DOMAIN CONTAINING PROTEIN 3-RELATED"/>
    <property type="match status" value="1"/>
</dbReference>
<dbReference type="GO" id="GO:0006355">
    <property type="term" value="P:regulation of DNA-templated transcription"/>
    <property type="evidence" value="ECO:0007669"/>
    <property type="project" value="InterPro"/>
</dbReference>
<dbReference type="EMBL" id="NBSK02000004">
    <property type="protein sequence ID" value="KAJ0212307.1"/>
    <property type="molecule type" value="Genomic_DNA"/>
</dbReference>
<dbReference type="FunFam" id="2.170.150.80:FF:000006">
    <property type="entry name" value="NAC domain-containing protein 100-like"/>
    <property type="match status" value="1"/>
</dbReference>
<gene>
    <name evidence="6" type="ORF">LSAT_V11C400221730</name>
</gene>
<organism evidence="6 7">
    <name type="scientific">Lactuca sativa</name>
    <name type="common">Garden lettuce</name>
    <dbReference type="NCBI Taxonomy" id="4236"/>
    <lineage>
        <taxon>Eukaryota</taxon>
        <taxon>Viridiplantae</taxon>
        <taxon>Streptophyta</taxon>
        <taxon>Embryophyta</taxon>
        <taxon>Tracheophyta</taxon>
        <taxon>Spermatophyta</taxon>
        <taxon>Magnoliopsida</taxon>
        <taxon>eudicotyledons</taxon>
        <taxon>Gunneridae</taxon>
        <taxon>Pentapetalae</taxon>
        <taxon>asterids</taxon>
        <taxon>campanulids</taxon>
        <taxon>Asterales</taxon>
        <taxon>Asteraceae</taxon>
        <taxon>Cichorioideae</taxon>
        <taxon>Cichorieae</taxon>
        <taxon>Lactucinae</taxon>
        <taxon>Lactuca</taxon>
    </lineage>
</organism>
<keyword evidence="2" id="KW-0238">DNA-binding</keyword>
<dbReference type="InterPro" id="IPR003441">
    <property type="entry name" value="NAC-dom"/>
</dbReference>
<feature type="domain" description="NAC" evidence="5">
    <location>
        <begin position="13"/>
        <end position="163"/>
    </location>
</feature>
<dbReference type="InterPro" id="IPR036093">
    <property type="entry name" value="NAC_dom_sf"/>
</dbReference>
<evidence type="ECO:0000313" key="6">
    <source>
        <dbReference type="EMBL" id="KAJ0212307.1"/>
    </source>
</evidence>
<keyword evidence="7" id="KW-1185">Reference proteome</keyword>
<dbReference type="Gramene" id="rna-gnl|WGS:NBSK|LSAT_0X45640_mrna">
    <property type="protein sequence ID" value="cds-PLY96035.1"/>
    <property type="gene ID" value="gene-LSAT_0X45640"/>
</dbReference>
<keyword evidence="1" id="KW-0805">Transcription regulation</keyword>
<accession>A0A2J6MA24</accession>
<dbReference type="Proteomes" id="UP000235145">
    <property type="component" value="Unassembled WGS sequence"/>
</dbReference>
<dbReference type="PANTHER" id="PTHR31744">
    <property type="entry name" value="PROTEIN CUP-SHAPED COTYLEDON 2-RELATED"/>
    <property type="match status" value="1"/>
</dbReference>
<sequence>MAHTFVHKDQIDLPPGFRFHPTDEELISHYLYPKVSNINFSALAIGEVDLNKVEPWELPWRANLGEQEWFFFCVRDRKYPTGSRTNRATSAGYWKATGKDKEIFKEKSLVGMKKTLVFYKGRAPKGEKTDWVMHEYRLDGKFSTINLPKSSKGEWVISRVFYKTTGGKKISISALLRMKNGNTYEHDFGSADLPPLMEISSVEGGSRTETSHVTCFSNSMEEQKPKNEEIMGSWSSGNSLMESRTDNVCFLSNQMAPSVESYQYQDTTWMQDPSILKILLEANNDSSIRQNLKTELVDDQEYGMNLGGQVDLDNIWNY</sequence>
<protein>
    <recommendedName>
        <fullName evidence="5">NAC domain-containing protein</fullName>
    </recommendedName>
</protein>
<dbReference type="OrthoDB" id="1424968at2759"/>
<dbReference type="AlphaFoldDB" id="A0A9R1VWN0"/>
<proteinExistence type="predicted"/>
<comment type="caution">
    <text evidence="6">The sequence shown here is derived from an EMBL/GenBank/DDBJ whole genome shotgun (WGS) entry which is preliminary data.</text>
</comment>
<evidence type="ECO:0000256" key="1">
    <source>
        <dbReference type="ARBA" id="ARBA00023015"/>
    </source>
</evidence>